<gene>
    <name evidence="2" type="ORF">BO78DRAFT_407843</name>
</gene>
<dbReference type="Proteomes" id="UP000248423">
    <property type="component" value="Unassembled WGS sequence"/>
</dbReference>
<dbReference type="OrthoDB" id="3508621at2759"/>
<reference evidence="2 3" key="1">
    <citation type="submission" date="2018-02" db="EMBL/GenBank/DDBJ databases">
        <title>The genomes of Aspergillus section Nigri reveals drivers in fungal speciation.</title>
        <authorList>
            <consortium name="DOE Joint Genome Institute"/>
            <person name="Vesth T.C."/>
            <person name="Nybo J."/>
            <person name="Theobald S."/>
            <person name="Brandl J."/>
            <person name="Frisvad J.C."/>
            <person name="Nielsen K.F."/>
            <person name="Lyhne E.K."/>
            <person name="Kogle M.E."/>
            <person name="Kuo A."/>
            <person name="Riley R."/>
            <person name="Clum A."/>
            <person name="Nolan M."/>
            <person name="Lipzen A."/>
            <person name="Salamov A."/>
            <person name="Henrissat B."/>
            <person name="Wiebenga A."/>
            <person name="De vries R.P."/>
            <person name="Grigoriev I.V."/>
            <person name="Mortensen U.H."/>
            <person name="Andersen M.R."/>
            <person name="Baker S.E."/>
        </authorList>
    </citation>
    <scope>NUCLEOTIDE SEQUENCE [LARGE SCALE GENOMIC DNA]</scope>
    <source>
        <strain evidence="2 3">CBS 121057</strain>
    </source>
</reference>
<dbReference type="AlphaFoldDB" id="A0A319E722"/>
<keyword evidence="3" id="KW-1185">Reference proteome</keyword>
<evidence type="ECO:0000256" key="1">
    <source>
        <dbReference type="SAM" id="MobiDB-lite"/>
    </source>
</evidence>
<evidence type="ECO:0000313" key="3">
    <source>
        <dbReference type="Proteomes" id="UP000248423"/>
    </source>
</evidence>
<organism evidence="2 3">
    <name type="scientific">Aspergillus sclerotiicarbonarius (strain CBS 121057 / IBT 28362)</name>
    <dbReference type="NCBI Taxonomy" id="1448318"/>
    <lineage>
        <taxon>Eukaryota</taxon>
        <taxon>Fungi</taxon>
        <taxon>Dikarya</taxon>
        <taxon>Ascomycota</taxon>
        <taxon>Pezizomycotina</taxon>
        <taxon>Eurotiomycetes</taxon>
        <taxon>Eurotiomycetidae</taxon>
        <taxon>Eurotiales</taxon>
        <taxon>Aspergillaceae</taxon>
        <taxon>Aspergillus</taxon>
        <taxon>Aspergillus subgen. Circumdati</taxon>
    </lineage>
</organism>
<evidence type="ECO:0000313" key="2">
    <source>
        <dbReference type="EMBL" id="PYI05846.1"/>
    </source>
</evidence>
<accession>A0A319E722</accession>
<protein>
    <submittedName>
        <fullName evidence="2">Uncharacterized protein</fullName>
    </submittedName>
</protein>
<sequence>MNNLLALPSSEKAWLNSIKNQGLGVGSIHEEKHFSSASKFEAKHFLLLRVLWKQTHIKDFKPEKFGLQEWLKTAQTMLAGYDSWQKYLGSFDGQYNEGNFFLAKVHQEEAWHVASEMSDSILLSPPRRKTRSHDHPELGTPSKSKASEIELDDLFRELDIPVTPETRLGASPFGSIGSWADRSWGPRHLWKEMYPKARDEQIVNTALLNFLKALTSHFRSLSSDWTLEQNVLEAKFDSGSYIAKTDGHLKGKAGGDVRGLVEVKTCLRALRLDDICRQESAQMVAWLKENPETPGQPFRRFHVSQDRHEIWLILAEYDERYLNYLKGDYNETEARSFLTMHEIGPWDTQSKEAMKHLGPILLALALRSDQDRVDEQSGHADKPRKEK</sequence>
<dbReference type="STRING" id="1448318.A0A319E722"/>
<feature type="region of interest" description="Disordered" evidence="1">
    <location>
        <begin position="124"/>
        <end position="143"/>
    </location>
</feature>
<name>A0A319E722_ASPSB</name>
<dbReference type="VEuPathDB" id="FungiDB:BO78DRAFT_407843"/>
<dbReference type="EMBL" id="KZ826354">
    <property type="protein sequence ID" value="PYI05846.1"/>
    <property type="molecule type" value="Genomic_DNA"/>
</dbReference>
<proteinExistence type="predicted"/>